<evidence type="ECO:0000256" key="2">
    <source>
        <dbReference type="SAM" id="MobiDB-lite"/>
    </source>
</evidence>
<dbReference type="Proteomes" id="UP000809789">
    <property type="component" value="Unassembled WGS sequence"/>
</dbReference>
<proteinExistence type="predicted"/>
<dbReference type="EMBL" id="JAESVG020000001">
    <property type="protein sequence ID" value="KAG8631231.1"/>
    <property type="molecule type" value="Genomic_DNA"/>
</dbReference>
<dbReference type="CDD" id="cd12148">
    <property type="entry name" value="fungal_TF_MHR"/>
    <property type="match status" value="1"/>
</dbReference>
<feature type="domain" description="Zn(2)-C6 fungal-type" evidence="3">
    <location>
        <begin position="47"/>
        <end position="77"/>
    </location>
</feature>
<dbReference type="PROSITE" id="PS50048">
    <property type="entry name" value="ZN2_CY6_FUNGAL_2"/>
    <property type="match status" value="1"/>
</dbReference>
<evidence type="ECO:0000313" key="4">
    <source>
        <dbReference type="EMBL" id="KAG8631231.1"/>
    </source>
</evidence>
<dbReference type="GO" id="GO:0000981">
    <property type="term" value="F:DNA-binding transcription factor activity, RNA polymerase II-specific"/>
    <property type="evidence" value="ECO:0007669"/>
    <property type="project" value="InterPro"/>
</dbReference>
<organism evidence="4 5">
    <name type="scientific">Elsinoe batatas</name>
    <dbReference type="NCBI Taxonomy" id="2601811"/>
    <lineage>
        <taxon>Eukaryota</taxon>
        <taxon>Fungi</taxon>
        <taxon>Dikarya</taxon>
        <taxon>Ascomycota</taxon>
        <taxon>Pezizomycotina</taxon>
        <taxon>Dothideomycetes</taxon>
        <taxon>Dothideomycetidae</taxon>
        <taxon>Myriangiales</taxon>
        <taxon>Elsinoaceae</taxon>
        <taxon>Elsinoe</taxon>
    </lineage>
</organism>
<dbReference type="Gene3D" id="4.10.240.10">
    <property type="entry name" value="Zn(2)-C6 fungal-type DNA-binding domain"/>
    <property type="match status" value="1"/>
</dbReference>
<keyword evidence="1" id="KW-0539">Nucleus</keyword>
<sequence>MGSTPPPDSVHTGAPSGNHTHQERRTRRRSQSDGSVAQPRPKRRKKACEACRLRKTKCDNARPSCGICQTTKSACKYEQNEQFADHLTLESVTRILTKQLETLQRSVDSLQRQSLIQSQVPNRDVQPSTISVVSHNHGLTSGPTLDCEITEASADFLQIPAQRTCADSILKWPVFEGHFEDNALVKALFLDHDISTSEINPGSTADLPTEERILVLVNGFLQNVHTKNPVLDVGQLLDHTRRCALEGFGWDPHSCLVLLACALGSIALPFDVAALSTIGGQTPPSTLASDRMVMQAERYFRLASYRLGILGPSLEGIQCFFLAGVYHMYNLRPLPAWQNFMNASTLYQLYEKTTHGLAQQVLDPSQEDDLTGSACNRSKDRLEQSLYWSCFKSESEFRVELPLSITDICTGHHPRMFPIPPTPPEPSNDNSPNIHSGHIDLDSPLSGAVPALSTSMATRAKKRPGEEESWYYYLTEIALRRIGNRIINTFFRSDPQEWMDVTPLLAIALELDAQVSSWSANLPPAMQHWQMTASIRNPNVDVSNHMSQELSWAIDNRLLEIRSWLYQPFLYCVIHGGIARAGSASPMLLHRIPTASHGATGSDSGYSVGNISTDSNAAKMQHLITSGVECNLKILDSRIFSHRHHGLWFDLRSLMSASLILLALVRRGHDTLILGGVEILWGGGLATPNQIGGKIGRVLSHFAFWTSYSPDMARHREVLEDITRQVMEHWQRQP</sequence>
<dbReference type="GO" id="GO:0008270">
    <property type="term" value="F:zinc ion binding"/>
    <property type="evidence" value="ECO:0007669"/>
    <property type="project" value="InterPro"/>
</dbReference>
<dbReference type="PANTHER" id="PTHR47785:SF5">
    <property type="entry name" value="ZN(II)2CYS6 TRANSCRIPTION FACTOR (EUROFUNG)"/>
    <property type="match status" value="1"/>
</dbReference>
<feature type="region of interest" description="Disordered" evidence="2">
    <location>
        <begin position="1"/>
        <end position="46"/>
    </location>
</feature>
<dbReference type="PANTHER" id="PTHR47785">
    <property type="entry name" value="ZN(II)2CYS6 TRANSCRIPTION FACTOR (EUROFUNG)-RELATED-RELATED"/>
    <property type="match status" value="1"/>
</dbReference>
<name>A0A8K0PIK3_9PEZI</name>
<dbReference type="InterPro" id="IPR036864">
    <property type="entry name" value="Zn2-C6_fun-type_DNA-bd_sf"/>
</dbReference>
<gene>
    <name evidence="4" type="ORF">KVT40_000371</name>
</gene>
<keyword evidence="5" id="KW-1185">Reference proteome</keyword>
<feature type="region of interest" description="Disordered" evidence="2">
    <location>
        <begin position="421"/>
        <end position="440"/>
    </location>
</feature>
<evidence type="ECO:0000313" key="5">
    <source>
        <dbReference type="Proteomes" id="UP000809789"/>
    </source>
</evidence>
<comment type="caution">
    <text evidence="4">The sequence shown here is derived from an EMBL/GenBank/DDBJ whole genome shotgun (WGS) entry which is preliminary data.</text>
</comment>
<dbReference type="SMART" id="SM00066">
    <property type="entry name" value="GAL4"/>
    <property type="match status" value="1"/>
</dbReference>
<dbReference type="InterPro" id="IPR001138">
    <property type="entry name" value="Zn2Cys6_DnaBD"/>
</dbReference>
<dbReference type="PROSITE" id="PS00463">
    <property type="entry name" value="ZN2_CY6_FUNGAL_1"/>
    <property type="match status" value="1"/>
</dbReference>
<dbReference type="InterPro" id="IPR053181">
    <property type="entry name" value="EcdB-like_regulator"/>
</dbReference>
<dbReference type="SUPFAM" id="SSF57701">
    <property type="entry name" value="Zn2/Cys6 DNA-binding domain"/>
    <property type="match status" value="1"/>
</dbReference>
<dbReference type="OrthoDB" id="4356994at2759"/>
<evidence type="ECO:0000259" key="3">
    <source>
        <dbReference type="PROSITE" id="PS50048"/>
    </source>
</evidence>
<dbReference type="Pfam" id="PF00172">
    <property type="entry name" value="Zn_clus"/>
    <property type="match status" value="1"/>
</dbReference>
<reference evidence="4" key="1">
    <citation type="submission" date="2021-07" db="EMBL/GenBank/DDBJ databases">
        <title>Elsinoe batatas strain:CRI-CJ2 Genome sequencing and assembly.</title>
        <authorList>
            <person name="Huang L."/>
        </authorList>
    </citation>
    <scope>NUCLEOTIDE SEQUENCE</scope>
    <source>
        <strain evidence="4">CRI-CJ2</strain>
    </source>
</reference>
<dbReference type="CDD" id="cd00067">
    <property type="entry name" value="GAL4"/>
    <property type="match status" value="1"/>
</dbReference>
<dbReference type="AlphaFoldDB" id="A0A8K0PIK3"/>
<protein>
    <recommendedName>
        <fullName evidence="3">Zn(2)-C6 fungal-type domain-containing protein</fullName>
    </recommendedName>
</protein>
<accession>A0A8K0PIK3</accession>
<evidence type="ECO:0000256" key="1">
    <source>
        <dbReference type="ARBA" id="ARBA00023242"/>
    </source>
</evidence>